<evidence type="ECO:0000256" key="1">
    <source>
        <dbReference type="ARBA" id="ARBA00000830"/>
    </source>
</evidence>
<dbReference type="InterPro" id="IPR023198">
    <property type="entry name" value="PGP-like_dom2"/>
</dbReference>
<dbReference type="PANTHER" id="PTHR43434">
    <property type="entry name" value="PHOSPHOGLYCOLATE PHOSPHATASE"/>
    <property type="match status" value="1"/>
</dbReference>
<dbReference type="RefSeq" id="WP_210682224.1">
    <property type="nucleotide sequence ID" value="NZ_JAGMWN010000005.1"/>
</dbReference>
<dbReference type="InterPro" id="IPR023214">
    <property type="entry name" value="HAD_sf"/>
</dbReference>
<feature type="binding site" evidence="10">
    <location>
        <position position="24"/>
    </location>
    <ligand>
        <name>Mg(2+)</name>
        <dbReference type="ChEBI" id="CHEBI:18420"/>
    </ligand>
</feature>
<dbReference type="FunFam" id="3.40.50.1000:FF:000022">
    <property type="entry name" value="Phosphoglycolate phosphatase"/>
    <property type="match status" value="1"/>
</dbReference>
<accession>A0A8J7SJC1</accession>
<evidence type="ECO:0000256" key="5">
    <source>
        <dbReference type="ARBA" id="ARBA00013078"/>
    </source>
</evidence>
<keyword evidence="8 10" id="KW-0460">Magnesium</keyword>
<dbReference type="HAMAP" id="MF_00495">
    <property type="entry name" value="GPH_hydrolase_bact"/>
    <property type="match status" value="1"/>
</dbReference>
<evidence type="ECO:0000256" key="2">
    <source>
        <dbReference type="ARBA" id="ARBA00001946"/>
    </source>
</evidence>
<dbReference type="GO" id="GO:0046295">
    <property type="term" value="P:glycolate biosynthetic process"/>
    <property type="evidence" value="ECO:0007669"/>
    <property type="project" value="UniProtKB-UniRule"/>
</dbReference>
<organism evidence="11 12">
    <name type="scientific">Marivibrio halodurans</name>
    <dbReference type="NCBI Taxonomy" id="2039722"/>
    <lineage>
        <taxon>Bacteria</taxon>
        <taxon>Pseudomonadati</taxon>
        <taxon>Pseudomonadota</taxon>
        <taxon>Alphaproteobacteria</taxon>
        <taxon>Rhodospirillales</taxon>
        <taxon>Rhodospirillaceae</taxon>
        <taxon>Marivibrio</taxon>
    </lineage>
</organism>
<reference evidence="11" key="1">
    <citation type="submission" date="2021-04" db="EMBL/GenBank/DDBJ databases">
        <authorList>
            <person name="Zhang D.-C."/>
        </authorList>
    </citation>
    <scope>NUCLEOTIDE SEQUENCE</scope>
    <source>
        <strain evidence="11">CGMCC 1.15697</strain>
    </source>
</reference>
<dbReference type="Gene3D" id="1.10.150.240">
    <property type="entry name" value="Putative phosphatase, domain 2"/>
    <property type="match status" value="1"/>
</dbReference>
<comment type="pathway">
    <text evidence="3 10">Organic acid metabolism; glycolate biosynthesis; glycolate from 2-phosphoglycolate: step 1/1.</text>
</comment>
<keyword evidence="12" id="KW-1185">Reference proteome</keyword>
<feature type="binding site" evidence="10">
    <location>
        <position position="22"/>
    </location>
    <ligand>
        <name>Mg(2+)</name>
        <dbReference type="ChEBI" id="CHEBI:18420"/>
    </ligand>
</feature>
<protein>
    <recommendedName>
        <fullName evidence="5 10">Phosphoglycolate phosphatase</fullName>
        <shortName evidence="10">PGP</shortName>
        <shortName evidence="10">PGPase</shortName>
        <ecNumber evidence="5 10">3.1.3.18</ecNumber>
    </recommendedName>
</protein>
<feature type="binding site" evidence="10">
    <location>
        <position position="184"/>
    </location>
    <ligand>
        <name>Mg(2+)</name>
        <dbReference type="ChEBI" id="CHEBI:18420"/>
    </ligand>
</feature>
<dbReference type="Gene3D" id="3.40.50.1000">
    <property type="entry name" value="HAD superfamily/HAD-like"/>
    <property type="match status" value="1"/>
</dbReference>
<evidence type="ECO:0000313" key="11">
    <source>
        <dbReference type="EMBL" id="MBP5857633.1"/>
    </source>
</evidence>
<keyword evidence="9 10" id="KW-0119">Carbohydrate metabolism</keyword>
<dbReference type="NCBIfam" id="TIGR01449">
    <property type="entry name" value="PGP_bact"/>
    <property type="match status" value="1"/>
</dbReference>
<keyword evidence="7 10" id="KW-0378">Hydrolase</keyword>
<dbReference type="GO" id="GO:0006281">
    <property type="term" value="P:DNA repair"/>
    <property type="evidence" value="ECO:0007669"/>
    <property type="project" value="TreeGrafter"/>
</dbReference>
<evidence type="ECO:0000256" key="9">
    <source>
        <dbReference type="ARBA" id="ARBA00023277"/>
    </source>
</evidence>
<evidence type="ECO:0000256" key="7">
    <source>
        <dbReference type="ARBA" id="ARBA00022801"/>
    </source>
</evidence>
<dbReference type="SFLD" id="SFLDG01129">
    <property type="entry name" value="C1.5:_HAD__Beta-PGM__Phosphata"/>
    <property type="match status" value="1"/>
</dbReference>
<name>A0A8J7SJC1_9PROT</name>
<evidence type="ECO:0000256" key="10">
    <source>
        <dbReference type="HAMAP-Rule" id="MF_00495"/>
    </source>
</evidence>
<dbReference type="EMBL" id="JAGMWN010000005">
    <property type="protein sequence ID" value="MBP5857633.1"/>
    <property type="molecule type" value="Genomic_DNA"/>
</dbReference>
<dbReference type="SUPFAM" id="SSF56784">
    <property type="entry name" value="HAD-like"/>
    <property type="match status" value="1"/>
</dbReference>
<dbReference type="SFLD" id="SFLDG01135">
    <property type="entry name" value="C1.5.6:_HAD__Beta-PGM__Phospha"/>
    <property type="match status" value="1"/>
</dbReference>
<dbReference type="InterPro" id="IPR036412">
    <property type="entry name" value="HAD-like_sf"/>
</dbReference>
<sequence length="239" mass="24713">MTSSTSASPSPATTRFPVLLFDLDGTLIDSAPDLAAALNRVLAVAGRQMLPFARVRSMVGNGAAKLVERGFEATGGPPDDLGAETERFLAIYGRALACHTRVYDGVVDTLDRLAEAGHALAIATNKPLAPTLAVLDALDLARFFPADHVVGGDSFAEKKPAPDPLLGLLGRIGAAPEASVMIGDSHNDVEAARAAGIAAVAVGYGYCRGRPEDLGADALIQDFAGLPMALDGLARRSRP</sequence>
<dbReference type="EC" id="3.1.3.18" evidence="5 10"/>
<dbReference type="GO" id="GO:0005829">
    <property type="term" value="C:cytosol"/>
    <property type="evidence" value="ECO:0007669"/>
    <property type="project" value="TreeGrafter"/>
</dbReference>
<comment type="caution">
    <text evidence="11">The sequence shown here is derived from an EMBL/GenBank/DDBJ whole genome shotgun (WGS) entry which is preliminary data.</text>
</comment>
<dbReference type="SFLD" id="SFLDS00003">
    <property type="entry name" value="Haloacid_Dehalogenase"/>
    <property type="match status" value="1"/>
</dbReference>
<keyword evidence="6 10" id="KW-0479">Metal-binding</keyword>
<evidence type="ECO:0000256" key="3">
    <source>
        <dbReference type="ARBA" id="ARBA00004818"/>
    </source>
</evidence>
<dbReference type="NCBIfam" id="TIGR01549">
    <property type="entry name" value="HAD-SF-IA-v1"/>
    <property type="match status" value="1"/>
</dbReference>
<dbReference type="UniPathway" id="UPA00865">
    <property type="reaction ID" value="UER00834"/>
</dbReference>
<dbReference type="AlphaFoldDB" id="A0A8J7SJC1"/>
<comment type="similarity">
    <text evidence="4 10">Belongs to the HAD-like hydrolase superfamily. CbbY/CbbZ/Gph/YieH family.</text>
</comment>
<dbReference type="GO" id="GO:0008967">
    <property type="term" value="F:phosphoglycolate phosphatase activity"/>
    <property type="evidence" value="ECO:0007669"/>
    <property type="project" value="UniProtKB-UniRule"/>
</dbReference>
<dbReference type="PANTHER" id="PTHR43434:SF1">
    <property type="entry name" value="PHOSPHOGLYCOLATE PHOSPHATASE"/>
    <property type="match status" value="1"/>
</dbReference>
<dbReference type="InterPro" id="IPR037512">
    <property type="entry name" value="PGPase_prok"/>
</dbReference>
<gene>
    <name evidence="11" type="primary">gph</name>
    <name evidence="11" type="ORF">KAJ83_11485</name>
</gene>
<dbReference type="GO" id="GO:0005975">
    <property type="term" value="P:carbohydrate metabolic process"/>
    <property type="evidence" value="ECO:0007669"/>
    <property type="project" value="InterPro"/>
</dbReference>
<evidence type="ECO:0000313" key="12">
    <source>
        <dbReference type="Proteomes" id="UP000672602"/>
    </source>
</evidence>
<comment type="catalytic activity">
    <reaction evidence="1 10">
        <text>2-phosphoglycolate + H2O = glycolate + phosphate</text>
        <dbReference type="Rhea" id="RHEA:14369"/>
        <dbReference type="ChEBI" id="CHEBI:15377"/>
        <dbReference type="ChEBI" id="CHEBI:29805"/>
        <dbReference type="ChEBI" id="CHEBI:43474"/>
        <dbReference type="ChEBI" id="CHEBI:58033"/>
        <dbReference type="EC" id="3.1.3.18"/>
    </reaction>
</comment>
<dbReference type="Pfam" id="PF13419">
    <property type="entry name" value="HAD_2"/>
    <property type="match status" value="1"/>
</dbReference>
<comment type="function">
    <text evidence="10">Specifically catalyzes the dephosphorylation of 2-phosphoglycolate. Is involved in the dissimilation of the intracellular 2-phosphoglycolate formed during the DNA repair of 3'-phosphoglycolate ends, a major class of DNA lesions induced by oxidative stress.</text>
</comment>
<dbReference type="GO" id="GO:0046872">
    <property type="term" value="F:metal ion binding"/>
    <property type="evidence" value="ECO:0007669"/>
    <property type="project" value="UniProtKB-KW"/>
</dbReference>
<proteinExistence type="inferred from homology"/>
<dbReference type="InterPro" id="IPR050155">
    <property type="entry name" value="HAD-like_hydrolase_sf"/>
</dbReference>
<evidence type="ECO:0000256" key="4">
    <source>
        <dbReference type="ARBA" id="ARBA00006171"/>
    </source>
</evidence>
<evidence type="ECO:0000256" key="8">
    <source>
        <dbReference type="ARBA" id="ARBA00022842"/>
    </source>
</evidence>
<evidence type="ECO:0000256" key="6">
    <source>
        <dbReference type="ARBA" id="ARBA00022723"/>
    </source>
</evidence>
<comment type="cofactor">
    <cofactor evidence="2 10">
        <name>Mg(2+)</name>
        <dbReference type="ChEBI" id="CHEBI:18420"/>
    </cofactor>
</comment>
<dbReference type="NCBIfam" id="TIGR01509">
    <property type="entry name" value="HAD-SF-IA-v3"/>
    <property type="match status" value="1"/>
</dbReference>
<dbReference type="InterPro" id="IPR041492">
    <property type="entry name" value="HAD_2"/>
</dbReference>
<dbReference type="Proteomes" id="UP000672602">
    <property type="component" value="Unassembled WGS sequence"/>
</dbReference>
<feature type="active site" description="Nucleophile" evidence="10">
    <location>
        <position position="22"/>
    </location>
</feature>
<dbReference type="InterPro" id="IPR006439">
    <property type="entry name" value="HAD-SF_hydro_IA"/>
</dbReference>